<evidence type="ECO:0000313" key="4">
    <source>
        <dbReference type="EMBL" id="KAJ1958964.1"/>
    </source>
</evidence>
<name>A0A9W8ALP4_9FUNG</name>
<dbReference type="AlphaFoldDB" id="A0A9W8ALP4"/>
<dbReference type="GO" id="GO:0016787">
    <property type="term" value="F:hydrolase activity"/>
    <property type="evidence" value="ECO:0007669"/>
    <property type="project" value="UniProtKB-KW"/>
</dbReference>
<dbReference type="InterPro" id="IPR011042">
    <property type="entry name" value="6-blade_b-propeller_TolB-like"/>
</dbReference>
<evidence type="ECO:0000313" key="5">
    <source>
        <dbReference type="Proteomes" id="UP001150925"/>
    </source>
</evidence>
<feature type="domain" description="SMP-30/Gluconolactonase/LRE-like region" evidence="3">
    <location>
        <begin position="148"/>
        <end position="327"/>
    </location>
</feature>
<reference evidence="4" key="1">
    <citation type="submission" date="2022-07" db="EMBL/GenBank/DDBJ databases">
        <title>Phylogenomic reconstructions and comparative analyses of Kickxellomycotina fungi.</title>
        <authorList>
            <person name="Reynolds N.K."/>
            <person name="Stajich J.E."/>
            <person name="Barry K."/>
            <person name="Grigoriev I.V."/>
            <person name="Crous P."/>
            <person name="Smith M.E."/>
        </authorList>
    </citation>
    <scope>NUCLEOTIDE SEQUENCE</scope>
    <source>
        <strain evidence="4">RSA 1196</strain>
    </source>
</reference>
<dbReference type="InterPro" id="IPR051262">
    <property type="entry name" value="SMP-30/CGR1_Lactonase"/>
</dbReference>
<keyword evidence="5" id="KW-1185">Reference proteome</keyword>
<evidence type="ECO:0000256" key="1">
    <source>
        <dbReference type="ARBA" id="ARBA00022801"/>
    </source>
</evidence>
<dbReference type="EMBL" id="JANBPY010001716">
    <property type="protein sequence ID" value="KAJ1958964.1"/>
    <property type="molecule type" value="Genomic_DNA"/>
</dbReference>
<dbReference type="OrthoDB" id="423498at2759"/>
<dbReference type="Gene3D" id="2.120.10.30">
    <property type="entry name" value="TolB, C-terminal domain"/>
    <property type="match status" value="1"/>
</dbReference>
<feature type="chain" id="PRO_5040967548" description="SMP-30/Gluconolactonase/LRE-like region domain-containing protein" evidence="2">
    <location>
        <begin position="22"/>
        <end position="362"/>
    </location>
</feature>
<dbReference type="InterPro" id="IPR013658">
    <property type="entry name" value="SGL"/>
</dbReference>
<dbReference type="Pfam" id="PF08450">
    <property type="entry name" value="SGL"/>
    <property type="match status" value="1"/>
</dbReference>
<evidence type="ECO:0000256" key="2">
    <source>
        <dbReference type="SAM" id="SignalP"/>
    </source>
</evidence>
<proteinExistence type="predicted"/>
<gene>
    <name evidence="4" type="ORF">IWQ62_004803</name>
</gene>
<evidence type="ECO:0000259" key="3">
    <source>
        <dbReference type="Pfam" id="PF08450"/>
    </source>
</evidence>
<comment type="caution">
    <text evidence="4">The sequence shown here is derived from an EMBL/GenBank/DDBJ whole genome shotgun (WGS) entry which is preliminary data.</text>
</comment>
<protein>
    <recommendedName>
        <fullName evidence="3">SMP-30/Gluconolactonase/LRE-like region domain-containing protein</fullName>
    </recommendedName>
</protein>
<feature type="signal peptide" evidence="2">
    <location>
        <begin position="1"/>
        <end position="21"/>
    </location>
</feature>
<dbReference type="Proteomes" id="UP001150925">
    <property type="component" value="Unassembled WGS sequence"/>
</dbReference>
<accession>A0A9W8ALP4</accession>
<organism evidence="4 5">
    <name type="scientific">Dispira parvispora</name>
    <dbReference type="NCBI Taxonomy" id="1520584"/>
    <lineage>
        <taxon>Eukaryota</taxon>
        <taxon>Fungi</taxon>
        <taxon>Fungi incertae sedis</taxon>
        <taxon>Zoopagomycota</taxon>
        <taxon>Kickxellomycotina</taxon>
        <taxon>Dimargaritomycetes</taxon>
        <taxon>Dimargaritales</taxon>
        <taxon>Dimargaritaceae</taxon>
        <taxon>Dispira</taxon>
    </lineage>
</organism>
<keyword evidence="1" id="KW-0378">Hydrolase</keyword>
<dbReference type="SUPFAM" id="SSF63829">
    <property type="entry name" value="Calcium-dependent phosphotriesterase"/>
    <property type="match status" value="1"/>
</dbReference>
<sequence>MKVLVNIFALAVLGFPALTLAAPPKCDGELPSPGNGNGTSSEAKFVIDAAKSQLGSSIEGAATDKTGNFYTANFGNDTDKNTIAMLNVDGTLSLAYKDNNNETWFNSIRTMKSGTADGDFVMFAGDVTGHRVVKIEGLASGNPTASDFCKDSKMLQPNDMALSSDGNLYLSGMNYTETSEVGNGDLWWCKADGKAAPLDKLHRANGIEVSSDNKYLYLSEAVNVGGAVTENRIMRYEIDAETGVKLENKAAKKTVFVDFKKLDQTEATDIDGMRCDKDGNLFVTRNGLGAITVFSPDGSLKSNITVPGMKSVKNLEFSGADGKVLHIVGNCDKAEGEDEATPAKGCIATWTHEAEGLEWSQL</sequence>
<dbReference type="PANTHER" id="PTHR47572">
    <property type="entry name" value="LIPOPROTEIN-RELATED"/>
    <property type="match status" value="1"/>
</dbReference>
<dbReference type="PANTHER" id="PTHR47572:SF4">
    <property type="entry name" value="LACTONASE DRP35"/>
    <property type="match status" value="1"/>
</dbReference>
<keyword evidence="2" id="KW-0732">Signal</keyword>